<keyword evidence="1" id="KW-0677">Repeat</keyword>
<evidence type="ECO:0000313" key="5">
    <source>
        <dbReference type="Proteomes" id="UP000663760"/>
    </source>
</evidence>
<dbReference type="OrthoDB" id="185373at2759"/>
<dbReference type="PANTHER" id="PTHR46862">
    <property type="entry name" value="OS07G0661900 PROTEIN"/>
    <property type="match status" value="1"/>
</dbReference>
<dbReference type="Proteomes" id="UP000663760">
    <property type="component" value="Chromosome 8"/>
</dbReference>
<dbReference type="AlphaFoldDB" id="A0A7I8KST2"/>
<gene>
    <name evidence="4" type="ORF">SI8410_08011508</name>
</gene>
<evidence type="ECO:0000256" key="1">
    <source>
        <dbReference type="ARBA" id="ARBA00022737"/>
    </source>
</evidence>
<dbReference type="InterPro" id="IPR011990">
    <property type="entry name" value="TPR-like_helical_dom_sf"/>
</dbReference>
<dbReference type="Gene3D" id="1.25.40.10">
    <property type="entry name" value="Tetratricopeptide repeat domain"/>
    <property type="match status" value="2"/>
</dbReference>
<reference evidence="4" key="1">
    <citation type="submission" date="2020-02" db="EMBL/GenBank/DDBJ databases">
        <authorList>
            <person name="Scholz U."/>
            <person name="Mascher M."/>
            <person name="Fiebig A."/>
        </authorList>
    </citation>
    <scope>NUCLEOTIDE SEQUENCE</scope>
</reference>
<feature type="domain" description="PROP1-like PPR" evidence="3">
    <location>
        <begin position="445"/>
        <end position="551"/>
    </location>
</feature>
<dbReference type="Pfam" id="PF13812">
    <property type="entry name" value="PPR_3"/>
    <property type="match status" value="1"/>
</dbReference>
<dbReference type="PROSITE" id="PS51375">
    <property type="entry name" value="PPR"/>
    <property type="match status" value="6"/>
</dbReference>
<sequence length="728" mass="81757">MRSVLARRALLTSSRIPGRAAAPALPSVAPADPLPRGALPFDTHQTPNHTAVSRAAAFWPSRRTYATSQESPGVLPTDLAVGLPVEGAGEEGREELEEEEDAPLNEFLSRFVSMMREKLSSAYPESSRETIDGMLLVIAQKVVSEMEKGGGVLPSVGPSDPSIDLSPDLWRTVWEVSKLAFEETRRTRRREEMKQFLHCDDVKKMCHFASEIGIRGGMLRELRFKWAHEKLEDFDFYRNLERIRQEHHRAEEIEKGENTTAGDVLGEGDRLEKRPSLTALPQRRGKIKYNIHGLDLSSQKWAEVADKIHDAEKLNASDEPQPIMGKCKLVTEEILSLKEEEDPSLLLAKWVELLQPKRVDWLALLDRIHQQNPPAYFKVAERVLDEESFETAIGDYSKLMDAYAKINNVKDAERVLQKMTEKGINADIRVWVILLQMYCDAGILERAKEAFERLRSQGFQADLKTYRSMIVAYVNAGLPKAAEALIREMEARDIKPTLEMYTVLLQAFAQRGLVDSAQRMFNNMQFSGIQPDLEACTLLLEAYGHAGDPDQARHSFDFILKAGHKPDDRCVGSMIAAYEKKNLLDKALDLLLTMERDGFKPGIATYTVLVDWLGKLLLVDEVEQVLEKISELGGAPFRVNVSLCSMYARAGIKGKAMKLLKRLEAEKELLTADQFEMVIDGLIAGGFHEDAKRVHGTMQVQGFSSSESLRIALMASPMVSRQRPSAPK</sequence>
<name>A0A7I8KST2_SPIIN</name>
<dbReference type="Pfam" id="PF13041">
    <property type="entry name" value="PPR_2"/>
    <property type="match status" value="1"/>
</dbReference>
<feature type="repeat" description="PPR" evidence="2">
    <location>
        <begin position="532"/>
        <end position="566"/>
    </location>
</feature>
<dbReference type="InterPro" id="IPR002885">
    <property type="entry name" value="PPR_rpt"/>
</dbReference>
<proteinExistence type="predicted"/>
<accession>A0A7I8KST2</accession>
<feature type="repeat" description="PPR" evidence="2">
    <location>
        <begin position="567"/>
        <end position="601"/>
    </location>
</feature>
<dbReference type="NCBIfam" id="TIGR00756">
    <property type="entry name" value="PPR"/>
    <property type="match status" value="3"/>
</dbReference>
<dbReference type="PANTHER" id="PTHR46862:SF2">
    <property type="entry name" value="OS02G0611400 PROTEIN"/>
    <property type="match status" value="1"/>
</dbReference>
<organism evidence="4 5">
    <name type="scientific">Spirodela intermedia</name>
    <name type="common">Intermediate duckweed</name>
    <dbReference type="NCBI Taxonomy" id="51605"/>
    <lineage>
        <taxon>Eukaryota</taxon>
        <taxon>Viridiplantae</taxon>
        <taxon>Streptophyta</taxon>
        <taxon>Embryophyta</taxon>
        <taxon>Tracheophyta</taxon>
        <taxon>Spermatophyta</taxon>
        <taxon>Magnoliopsida</taxon>
        <taxon>Liliopsida</taxon>
        <taxon>Araceae</taxon>
        <taxon>Lemnoideae</taxon>
        <taxon>Spirodela</taxon>
    </lineage>
</organism>
<feature type="repeat" description="PPR" evidence="2">
    <location>
        <begin position="392"/>
        <end position="426"/>
    </location>
</feature>
<feature type="repeat" description="PPR" evidence="2">
    <location>
        <begin position="427"/>
        <end position="461"/>
    </location>
</feature>
<dbReference type="EMBL" id="LR746271">
    <property type="protein sequence ID" value="CAA7400830.1"/>
    <property type="molecule type" value="Genomic_DNA"/>
</dbReference>
<dbReference type="InterPro" id="IPR033443">
    <property type="entry name" value="PROP1-like_PPR_dom"/>
</dbReference>
<keyword evidence="5" id="KW-1185">Reference proteome</keyword>
<evidence type="ECO:0000259" key="3">
    <source>
        <dbReference type="Pfam" id="PF17177"/>
    </source>
</evidence>
<evidence type="ECO:0000256" key="2">
    <source>
        <dbReference type="PROSITE-ProRule" id="PRU00708"/>
    </source>
</evidence>
<dbReference type="Pfam" id="PF17177">
    <property type="entry name" value="PPR_long"/>
    <property type="match status" value="1"/>
</dbReference>
<feature type="repeat" description="PPR" evidence="2">
    <location>
        <begin position="497"/>
        <end position="531"/>
    </location>
</feature>
<feature type="repeat" description="PPR" evidence="2">
    <location>
        <begin position="462"/>
        <end position="496"/>
    </location>
</feature>
<protein>
    <recommendedName>
        <fullName evidence="3">PROP1-like PPR domain-containing protein</fullName>
    </recommendedName>
</protein>
<evidence type="ECO:0000313" key="4">
    <source>
        <dbReference type="EMBL" id="CAA7400830.1"/>
    </source>
</evidence>